<gene>
    <name evidence="1" type="ORF">JI435_413450</name>
</gene>
<sequence>MVSSCRCRRYLETANRTKHRHGDANLLKQSLPRIETSLWTPAFSFTAEHLIFLPVYVRSEIELWTFGRRSFRLADLSYLGTI</sequence>
<keyword evidence="2" id="KW-1185">Reference proteome</keyword>
<name>A0A7U2F641_PHANO</name>
<evidence type="ECO:0000313" key="2">
    <source>
        <dbReference type="Proteomes" id="UP000663193"/>
    </source>
</evidence>
<dbReference type="AlphaFoldDB" id="A0A7U2F641"/>
<dbReference type="Proteomes" id="UP000663193">
    <property type="component" value="Chromosome 9"/>
</dbReference>
<organism evidence="1 2">
    <name type="scientific">Phaeosphaeria nodorum (strain SN15 / ATCC MYA-4574 / FGSC 10173)</name>
    <name type="common">Glume blotch fungus</name>
    <name type="synonym">Parastagonospora nodorum</name>
    <dbReference type="NCBI Taxonomy" id="321614"/>
    <lineage>
        <taxon>Eukaryota</taxon>
        <taxon>Fungi</taxon>
        <taxon>Dikarya</taxon>
        <taxon>Ascomycota</taxon>
        <taxon>Pezizomycotina</taxon>
        <taxon>Dothideomycetes</taxon>
        <taxon>Pleosporomycetidae</taxon>
        <taxon>Pleosporales</taxon>
        <taxon>Pleosporineae</taxon>
        <taxon>Phaeosphaeriaceae</taxon>
        <taxon>Parastagonospora</taxon>
    </lineage>
</organism>
<protein>
    <submittedName>
        <fullName evidence="1">Uncharacterized protein</fullName>
    </submittedName>
</protein>
<accession>A0A7U2F641</accession>
<evidence type="ECO:0000313" key="1">
    <source>
        <dbReference type="EMBL" id="QRC99430.1"/>
    </source>
</evidence>
<proteinExistence type="predicted"/>
<reference evidence="2" key="1">
    <citation type="journal article" date="2021" name="BMC Genomics">
        <title>Chromosome-level genome assembly and manually-curated proteome of model necrotroph Parastagonospora nodorum Sn15 reveals a genome-wide trove of candidate effector homologs, and redundancy of virulence-related functions within an accessory chromosome.</title>
        <authorList>
            <person name="Bertazzoni S."/>
            <person name="Jones D.A.B."/>
            <person name="Phan H.T."/>
            <person name="Tan K.-C."/>
            <person name="Hane J.K."/>
        </authorList>
    </citation>
    <scope>NUCLEOTIDE SEQUENCE [LARGE SCALE GENOMIC DNA]</scope>
    <source>
        <strain evidence="2">SN15 / ATCC MYA-4574 / FGSC 10173)</strain>
    </source>
</reference>
<dbReference type="EMBL" id="CP069031">
    <property type="protein sequence ID" value="QRC99430.1"/>
    <property type="molecule type" value="Genomic_DNA"/>
</dbReference>
<dbReference type="VEuPathDB" id="FungiDB:JI435_413450"/>